<dbReference type="PANTHER" id="PTHR46825:SF7">
    <property type="entry name" value="D-ALANYL-D-ALANINE CARBOXYPEPTIDASE"/>
    <property type="match status" value="1"/>
</dbReference>
<dbReference type="Pfam" id="PF00144">
    <property type="entry name" value="Beta-lactamase"/>
    <property type="match status" value="1"/>
</dbReference>
<comment type="caution">
    <text evidence="3">The sequence shown here is derived from an EMBL/GenBank/DDBJ whole genome shotgun (WGS) entry which is preliminary data.</text>
</comment>
<sequence>MKTTIKLASLIVAFGVAAGAATASAAPPNDLEHLVKNEKFPGAVLVTQSTSYTAGVARRGQPGKPPVNGRVRAASNTKTFVAVVILQLVAEGKIALDAPVETYLPGLVRGDGIDGRKITVRQLLQHTTGLPNYTAYIGLEDFEAFRNRYYEPRQLLELALAHPANFQPGERWEYSNTNYILAGMVIERVTGRPVAEQVTKRVIDKIGLRDTYWPGVGDKTIRGQHPQGYGLAKDGSVIDVTSLDPSAGWAAGQLISTPRDLSTFFAALLDGRLLPAAQLSEMQKTVPSDMFPGSGYGLGLARIPLSCGGVYWGHGGDIPGFETRGGATEDGRRVSIVVTALPGTFDPANADRAHAGVVSTVDKAFCKGDK</sequence>
<dbReference type="Gene3D" id="3.40.710.10">
    <property type="entry name" value="DD-peptidase/beta-lactamase superfamily"/>
    <property type="match status" value="1"/>
</dbReference>
<evidence type="ECO:0000259" key="2">
    <source>
        <dbReference type="Pfam" id="PF00144"/>
    </source>
</evidence>
<evidence type="ECO:0000313" key="4">
    <source>
        <dbReference type="Proteomes" id="UP001521150"/>
    </source>
</evidence>
<evidence type="ECO:0000256" key="1">
    <source>
        <dbReference type="SAM" id="SignalP"/>
    </source>
</evidence>
<dbReference type="EMBL" id="JAJVCN010000001">
    <property type="protein sequence ID" value="MCE7004227.1"/>
    <property type="molecule type" value="Genomic_DNA"/>
</dbReference>
<name>A0ABS8ZEF8_9PSEU</name>
<dbReference type="Proteomes" id="UP001521150">
    <property type="component" value="Unassembled WGS sequence"/>
</dbReference>
<gene>
    <name evidence="3" type="ORF">LWC34_15485</name>
</gene>
<organism evidence="3 4">
    <name type="scientific">Kibdelosporangium philippinense</name>
    <dbReference type="NCBI Taxonomy" id="211113"/>
    <lineage>
        <taxon>Bacteria</taxon>
        <taxon>Bacillati</taxon>
        <taxon>Actinomycetota</taxon>
        <taxon>Actinomycetes</taxon>
        <taxon>Pseudonocardiales</taxon>
        <taxon>Pseudonocardiaceae</taxon>
        <taxon>Kibdelosporangium</taxon>
    </lineage>
</organism>
<keyword evidence="1" id="KW-0732">Signal</keyword>
<dbReference type="InterPro" id="IPR001466">
    <property type="entry name" value="Beta-lactam-related"/>
</dbReference>
<dbReference type="SUPFAM" id="SSF56601">
    <property type="entry name" value="beta-lactamase/transpeptidase-like"/>
    <property type="match status" value="1"/>
</dbReference>
<reference evidence="3 4" key="1">
    <citation type="submission" date="2021-12" db="EMBL/GenBank/DDBJ databases">
        <title>Genome sequence of Kibdelosporangium philippinense ATCC 49844.</title>
        <authorList>
            <person name="Fedorov E.A."/>
            <person name="Omeragic M."/>
            <person name="Shalygina K.F."/>
            <person name="Maclea K.S."/>
        </authorList>
    </citation>
    <scope>NUCLEOTIDE SEQUENCE [LARGE SCALE GENOMIC DNA]</scope>
    <source>
        <strain evidence="3 4">ATCC 49844</strain>
    </source>
</reference>
<proteinExistence type="predicted"/>
<dbReference type="InterPro" id="IPR012338">
    <property type="entry name" value="Beta-lactam/transpept-like"/>
</dbReference>
<feature type="signal peptide" evidence="1">
    <location>
        <begin position="1"/>
        <end position="25"/>
    </location>
</feature>
<accession>A0ABS8ZEF8</accession>
<evidence type="ECO:0000313" key="3">
    <source>
        <dbReference type="EMBL" id="MCE7004227.1"/>
    </source>
</evidence>
<feature type="chain" id="PRO_5045247596" evidence="1">
    <location>
        <begin position="26"/>
        <end position="370"/>
    </location>
</feature>
<dbReference type="RefSeq" id="WP_233725758.1">
    <property type="nucleotide sequence ID" value="NZ_JAJVCN010000001.1"/>
</dbReference>
<protein>
    <submittedName>
        <fullName evidence="3">Beta-lactamase family protein</fullName>
    </submittedName>
</protein>
<dbReference type="InterPro" id="IPR050491">
    <property type="entry name" value="AmpC-like"/>
</dbReference>
<dbReference type="PANTHER" id="PTHR46825">
    <property type="entry name" value="D-ALANYL-D-ALANINE-CARBOXYPEPTIDASE/ENDOPEPTIDASE AMPH"/>
    <property type="match status" value="1"/>
</dbReference>
<feature type="domain" description="Beta-lactamase-related" evidence="2">
    <location>
        <begin position="32"/>
        <end position="353"/>
    </location>
</feature>
<keyword evidence="4" id="KW-1185">Reference proteome</keyword>